<feature type="signal peptide" evidence="1">
    <location>
        <begin position="1"/>
        <end position="25"/>
    </location>
</feature>
<gene>
    <name evidence="3" type="ORF">BZARG_455</name>
</gene>
<protein>
    <recommendedName>
        <fullName evidence="2">DUF5689 domain-containing protein</fullName>
    </recommendedName>
</protein>
<organism evidence="3 4">
    <name type="scientific">Bizionia argentinensis JUB59</name>
    <dbReference type="NCBI Taxonomy" id="1046627"/>
    <lineage>
        <taxon>Bacteria</taxon>
        <taxon>Pseudomonadati</taxon>
        <taxon>Bacteroidota</taxon>
        <taxon>Flavobacteriia</taxon>
        <taxon>Flavobacteriales</taxon>
        <taxon>Flavobacteriaceae</taxon>
        <taxon>Bizionia</taxon>
    </lineage>
</organism>
<dbReference type="AlphaFoldDB" id="G2EH68"/>
<dbReference type="RefSeq" id="WP_008639585.1">
    <property type="nucleotide sequence ID" value="NZ_AFXZ01000067.1"/>
</dbReference>
<name>G2EH68_9FLAO</name>
<dbReference type="EMBL" id="AFXZ01000067">
    <property type="protein sequence ID" value="EGV42171.1"/>
    <property type="molecule type" value="Genomic_DNA"/>
</dbReference>
<feature type="chain" id="PRO_5003428745" description="DUF5689 domain-containing protein" evidence="1">
    <location>
        <begin position="26"/>
        <end position="481"/>
    </location>
</feature>
<keyword evidence="1" id="KW-0732">Signal</keyword>
<accession>G2EH68</accession>
<dbReference type="Pfam" id="PF18942">
    <property type="entry name" value="DUF5689"/>
    <property type="match status" value="1"/>
</dbReference>
<sequence>MKTNKFLGLLLISVASLVLVSCVQDDDYVIPISLGDEENARLNKLLTNGTYITMAEAKNMYSSDPNGDGDTTDAIPFSPDENIYIKGYVSSSDKTGNFFKEFFIQDSPTNPTIAIKVAINQVDLYNQFNFGREVYVSLQGLFIGEERVASGVTTIGGGVENDRFGGKITKLNETRTSTHIFRSPVTEDIIPLKVPLSQIGARLVGVYVQVEDVEFADDLAGKRYFDPMEDFDTKRMLQDCSGFLYSELLLETSSFSNFKNELLPIKNGSISAVVNKTFDGGTIVLAVNSLEDVDMNNPRCSLLDIADFTAIYKEDFDAATDNTDLTFPGWINFPEAGSRVWREKFLLGNGYTEFSPFGSVQPSNIGWLVSPGINLTGYSNVYLNFKSAQHHLTQDSPENALEVFVSTDFDGTDVLRATWNPVSASLANESDDFYIFADSGLIDISAYISGTLYIAFKANGSGTLAGLAGSYMIDDLKILVN</sequence>
<evidence type="ECO:0000259" key="2">
    <source>
        <dbReference type="Pfam" id="PF18942"/>
    </source>
</evidence>
<comment type="caution">
    <text evidence="3">The sequence shown here is derived from an EMBL/GenBank/DDBJ whole genome shotgun (WGS) entry which is preliminary data.</text>
</comment>
<feature type="domain" description="DUF5689" evidence="2">
    <location>
        <begin position="50"/>
        <end position="293"/>
    </location>
</feature>
<dbReference type="STRING" id="1046627.BZARG_455"/>
<evidence type="ECO:0000313" key="4">
    <source>
        <dbReference type="Proteomes" id="UP000003730"/>
    </source>
</evidence>
<evidence type="ECO:0000313" key="3">
    <source>
        <dbReference type="EMBL" id="EGV42171.1"/>
    </source>
</evidence>
<dbReference type="Proteomes" id="UP000003730">
    <property type="component" value="Unassembled WGS sequence"/>
</dbReference>
<dbReference type="NCBIfam" id="NF038128">
    <property type="entry name" value="choice_anch_J"/>
    <property type="match status" value="1"/>
</dbReference>
<dbReference type="OrthoDB" id="1492759at2"/>
<dbReference type="PROSITE" id="PS51257">
    <property type="entry name" value="PROKAR_LIPOPROTEIN"/>
    <property type="match status" value="1"/>
</dbReference>
<evidence type="ECO:0000256" key="1">
    <source>
        <dbReference type="SAM" id="SignalP"/>
    </source>
</evidence>
<dbReference type="Gene3D" id="2.60.120.200">
    <property type="match status" value="1"/>
</dbReference>
<proteinExistence type="predicted"/>
<dbReference type="eggNOG" id="COG4085">
    <property type="taxonomic scope" value="Bacteria"/>
</dbReference>
<keyword evidence="4" id="KW-1185">Reference proteome</keyword>
<reference evidence="3 4" key="1">
    <citation type="journal article" date="2008" name="Int. J. Syst. Evol. Microbiol.">
        <title>Bizionia argentinensis sp. nov., isolated from surface marine water in Antarctica.</title>
        <authorList>
            <person name="Bercovich A."/>
            <person name="Vazquez S.C."/>
            <person name="Yankilevich P."/>
            <person name="Coria S.H."/>
            <person name="Foti M."/>
            <person name="Hernandez E."/>
            <person name="Vidal A."/>
            <person name="Ruberto L."/>
            <person name="Melo C."/>
            <person name="Marenssi S."/>
            <person name="Criscuolo M."/>
            <person name="Memoli M."/>
            <person name="Arguelles M."/>
            <person name="Mac Cormack W.P."/>
        </authorList>
    </citation>
    <scope>NUCLEOTIDE SEQUENCE [LARGE SCALE GENOMIC DNA]</scope>
    <source>
        <strain evidence="3 4">JUB59</strain>
    </source>
</reference>
<dbReference type="InterPro" id="IPR043744">
    <property type="entry name" value="DUF5689"/>
</dbReference>
<dbReference type="PATRIC" id="fig|1046627.3.peg.2846"/>